<name>A0A6A5ZV75_9PLEO</name>
<feature type="coiled-coil region" evidence="1">
    <location>
        <begin position="398"/>
        <end position="508"/>
    </location>
</feature>
<dbReference type="EMBL" id="ML977310">
    <property type="protein sequence ID" value="KAF2122783.1"/>
    <property type="molecule type" value="Genomic_DNA"/>
</dbReference>
<evidence type="ECO:0000256" key="1">
    <source>
        <dbReference type="SAM" id="Coils"/>
    </source>
</evidence>
<evidence type="ECO:0000313" key="2">
    <source>
        <dbReference type="EMBL" id="KAF2122783.1"/>
    </source>
</evidence>
<feature type="coiled-coil region" evidence="1">
    <location>
        <begin position="314"/>
        <end position="341"/>
    </location>
</feature>
<keyword evidence="3" id="KW-1185">Reference proteome</keyword>
<dbReference type="Gene3D" id="1.10.287.1490">
    <property type="match status" value="1"/>
</dbReference>
<dbReference type="AlphaFoldDB" id="A0A6A5ZV75"/>
<gene>
    <name evidence="2" type="ORF">BDV96DRAFT_639350</name>
</gene>
<accession>A0A6A5ZV75</accession>
<organism evidence="2 3">
    <name type="scientific">Lophiotrema nucula</name>
    <dbReference type="NCBI Taxonomy" id="690887"/>
    <lineage>
        <taxon>Eukaryota</taxon>
        <taxon>Fungi</taxon>
        <taxon>Dikarya</taxon>
        <taxon>Ascomycota</taxon>
        <taxon>Pezizomycotina</taxon>
        <taxon>Dothideomycetes</taxon>
        <taxon>Pleosporomycetidae</taxon>
        <taxon>Pleosporales</taxon>
        <taxon>Lophiotremataceae</taxon>
        <taxon>Lophiotrema</taxon>
    </lineage>
</organism>
<evidence type="ECO:0000313" key="3">
    <source>
        <dbReference type="Proteomes" id="UP000799770"/>
    </source>
</evidence>
<dbReference type="OrthoDB" id="3945906at2759"/>
<proteinExistence type="predicted"/>
<reference evidence="2" key="1">
    <citation type="journal article" date="2020" name="Stud. Mycol.">
        <title>101 Dothideomycetes genomes: a test case for predicting lifestyles and emergence of pathogens.</title>
        <authorList>
            <person name="Haridas S."/>
            <person name="Albert R."/>
            <person name="Binder M."/>
            <person name="Bloem J."/>
            <person name="Labutti K."/>
            <person name="Salamov A."/>
            <person name="Andreopoulos B."/>
            <person name="Baker S."/>
            <person name="Barry K."/>
            <person name="Bills G."/>
            <person name="Bluhm B."/>
            <person name="Cannon C."/>
            <person name="Castanera R."/>
            <person name="Culley D."/>
            <person name="Daum C."/>
            <person name="Ezra D."/>
            <person name="Gonzalez J."/>
            <person name="Henrissat B."/>
            <person name="Kuo A."/>
            <person name="Liang C."/>
            <person name="Lipzen A."/>
            <person name="Lutzoni F."/>
            <person name="Magnuson J."/>
            <person name="Mondo S."/>
            <person name="Nolan M."/>
            <person name="Ohm R."/>
            <person name="Pangilinan J."/>
            <person name="Park H.-J."/>
            <person name="Ramirez L."/>
            <person name="Alfaro M."/>
            <person name="Sun H."/>
            <person name="Tritt A."/>
            <person name="Yoshinaga Y."/>
            <person name="Zwiers L.-H."/>
            <person name="Turgeon B."/>
            <person name="Goodwin S."/>
            <person name="Spatafora J."/>
            <person name="Crous P."/>
            <person name="Grigoriev I."/>
        </authorList>
    </citation>
    <scope>NUCLEOTIDE SEQUENCE</scope>
    <source>
        <strain evidence="2">CBS 627.86</strain>
    </source>
</reference>
<sequence>MVAETYRGAAALAQSKYASPMFKARLASSPAPTPAPADTALATKDQIAAANTETAMKPVQDFNPDAQLAMAQAENLKTQVGAHSTKVDKAFSHATTNTRTLLTRIRDSLGKDSEAVKATEELWNELEKLFEIAKASKSAVPEFLEQQKDHMSLYHSSVVNEAIRDSQEELNLQHKKVNLQHSLILEHQQAFLNYKETTEPKLKERTELQERVSRLTLDKGLLKTELDNQAKASETLRTDSAEAKKTTDELRSEIDSLLSSKKRLESDNKALQEAVSKVQERLTTEQQASTDRYDQEVRRLNDQLNKGAQKIAGLDSLIKTLQTKAKQYDALKQEYDTQQMKAKNQGSEFANLREENLSFAKQIVSLKAESSGLSTTRNALQEEVVTLKSNIAANVEKAHNAEAQVKTLNAKVKKLEIANDDLETENNELVGKEAELKKLTKVLDLLKGENSKLSATIIDLQKASKTSNASDADLVYANVEIKRCQDQLRHAEERAEKSREELQQWTTLANRSYNEYQDVLVKLKAAEGKVAGVGEKDREIAKLKQELQAAKTSSQTNGVSGTSSGDAAYWKAKYEALVAQY</sequence>
<keyword evidence="1" id="KW-0175">Coiled coil</keyword>
<protein>
    <submittedName>
        <fullName evidence="2">Uncharacterized protein</fullName>
    </submittedName>
</protein>
<feature type="coiled-coil region" evidence="1">
    <location>
        <begin position="247"/>
        <end position="288"/>
    </location>
</feature>
<dbReference type="Proteomes" id="UP000799770">
    <property type="component" value="Unassembled WGS sequence"/>
</dbReference>